<keyword evidence="3" id="KW-0804">Transcription</keyword>
<dbReference type="STRING" id="1122133.SAMN02745157_3667"/>
<dbReference type="PRINTS" id="PR00035">
    <property type="entry name" value="HTHGNTR"/>
</dbReference>
<dbReference type="SUPFAM" id="SSF48008">
    <property type="entry name" value="GntR ligand-binding domain-like"/>
    <property type="match status" value="1"/>
</dbReference>
<dbReference type="Pfam" id="PF07729">
    <property type="entry name" value="FCD"/>
    <property type="match status" value="1"/>
</dbReference>
<name>A0A1M5HYE4_9HYPH</name>
<dbReference type="Proteomes" id="UP000184485">
    <property type="component" value="Unassembled WGS sequence"/>
</dbReference>
<keyword evidence="2" id="KW-0238">DNA-binding</keyword>
<accession>A0A1M5HYE4</accession>
<dbReference type="CDD" id="cd07377">
    <property type="entry name" value="WHTH_GntR"/>
    <property type="match status" value="1"/>
</dbReference>
<dbReference type="SUPFAM" id="SSF46785">
    <property type="entry name" value="Winged helix' DNA-binding domain"/>
    <property type="match status" value="1"/>
</dbReference>
<reference evidence="5 6" key="1">
    <citation type="submission" date="2016-11" db="EMBL/GenBank/DDBJ databases">
        <authorList>
            <person name="Jaros S."/>
            <person name="Januszkiewicz K."/>
            <person name="Wedrychowicz H."/>
        </authorList>
    </citation>
    <scope>NUCLEOTIDE SEQUENCE [LARGE SCALE GENOMIC DNA]</scope>
    <source>
        <strain evidence="5 6">DSM 19436</strain>
    </source>
</reference>
<organism evidence="5 6">
    <name type="scientific">Kaistia soli DSM 19436</name>
    <dbReference type="NCBI Taxonomy" id="1122133"/>
    <lineage>
        <taxon>Bacteria</taxon>
        <taxon>Pseudomonadati</taxon>
        <taxon>Pseudomonadota</taxon>
        <taxon>Alphaproteobacteria</taxon>
        <taxon>Hyphomicrobiales</taxon>
        <taxon>Kaistiaceae</taxon>
        <taxon>Kaistia</taxon>
    </lineage>
</organism>
<dbReference type="PANTHER" id="PTHR43537">
    <property type="entry name" value="TRANSCRIPTIONAL REGULATOR, GNTR FAMILY"/>
    <property type="match status" value="1"/>
</dbReference>
<evidence type="ECO:0000256" key="3">
    <source>
        <dbReference type="ARBA" id="ARBA00023163"/>
    </source>
</evidence>
<evidence type="ECO:0000313" key="6">
    <source>
        <dbReference type="Proteomes" id="UP000184485"/>
    </source>
</evidence>
<evidence type="ECO:0000256" key="2">
    <source>
        <dbReference type="ARBA" id="ARBA00023125"/>
    </source>
</evidence>
<dbReference type="PANTHER" id="PTHR43537:SF49">
    <property type="entry name" value="TRANSCRIPTIONAL REGULATORY PROTEIN"/>
    <property type="match status" value="1"/>
</dbReference>
<dbReference type="InterPro" id="IPR036390">
    <property type="entry name" value="WH_DNA-bd_sf"/>
</dbReference>
<dbReference type="InterPro" id="IPR011711">
    <property type="entry name" value="GntR_C"/>
</dbReference>
<protein>
    <submittedName>
        <fullName evidence="5">Transcriptional regulator, GntR family</fullName>
    </submittedName>
</protein>
<dbReference type="Gene3D" id="1.10.10.10">
    <property type="entry name" value="Winged helix-like DNA-binding domain superfamily/Winged helix DNA-binding domain"/>
    <property type="match status" value="1"/>
</dbReference>
<dbReference type="InterPro" id="IPR000524">
    <property type="entry name" value="Tscrpt_reg_HTH_GntR"/>
</dbReference>
<gene>
    <name evidence="5" type="ORF">SAMN02745157_3667</name>
</gene>
<evidence type="ECO:0000259" key="4">
    <source>
        <dbReference type="PROSITE" id="PS50949"/>
    </source>
</evidence>
<dbReference type="InterPro" id="IPR036388">
    <property type="entry name" value="WH-like_DNA-bd_sf"/>
</dbReference>
<dbReference type="GO" id="GO:0003700">
    <property type="term" value="F:DNA-binding transcription factor activity"/>
    <property type="evidence" value="ECO:0007669"/>
    <property type="project" value="InterPro"/>
</dbReference>
<dbReference type="Gene3D" id="1.20.120.530">
    <property type="entry name" value="GntR ligand-binding domain-like"/>
    <property type="match status" value="1"/>
</dbReference>
<dbReference type="EMBL" id="FQUP01000004">
    <property type="protein sequence ID" value="SHG20893.1"/>
    <property type="molecule type" value="Genomic_DNA"/>
</dbReference>
<keyword evidence="6" id="KW-1185">Reference proteome</keyword>
<dbReference type="SMART" id="SM00895">
    <property type="entry name" value="FCD"/>
    <property type="match status" value="1"/>
</dbReference>
<dbReference type="InterPro" id="IPR008920">
    <property type="entry name" value="TF_FadR/GntR_C"/>
</dbReference>
<proteinExistence type="predicted"/>
<feature type="domain" description="HTH gntR-type" evidence="4">
    <location>
        <begin position="15"/>
        <end position="82"/>
    </location>
</feature>
<dbReference type="PROSITE" id="PS50949">
    <property type="entry name" value="HTH_GNTR"/>
    <property type="match status" value="1"/>
</dbReference>
<sequence>MRARAADPGDVPVRRTRTEDLRLQLADEIVRGVFAPGDPLDEAGLAARYGVSRTPVREALRQLAASGLVEIRAHRGAIVTRPSESRLMEMFIVMAELESLCAALAAEAMSLLERRELERVHSVLGELVKSGDPLRYAEANERFHGAIYAGAHNGYLAELTLATRARLAPFRRAQFRRVGRLADSFDEHDRIVESILRGDREQATREMRAHIGTVKEAFDRYMEGR</sequence>
<keyword evidence="1" id="KW-0805">Transcription regulation</keyword>
<dbReference type="AlphaFoldDB" id="A0A1M5HYE4"/>
<dbReference type="SMART" id="SM00345">
    <property type="entry name" value="HTH_GNTR"/>
    <property type="match status" value="1"/>
</dbReference>
<evidence type="ECO:0000313" key="5">
    <source>
        <dbReference type="EMBL" id="SHG20893.1"/>
    </source>
</evidence>
<dbReference type="Pfam" id="PF00392">
    <property type="entry name" value="GntR"/>
    <property type="match status" value="1"/>
</dbReference>
<evidence type="ECO:0000256" key="1">
    <source>
        <dbReference type="ARBA" id="ARBA00023015"/>
    </source>
</evidence>
<dbReference type="GO" id="GO:0003677">
    <property type="term" value="F:DNA binding"/>
    <property type="evidence" value="ECO:0007669"/>
    <property type="project" value="UniProtKB-KW"/>
</dbReference>